<reference evidence="4 5" key="1">
    <citation type="submission" date="2019-08" db="EMBL/GenBank/DDBJ databases">
        <title>The genome of the soybean aphid Biotype 1, its phylome, world population structure and adaptation to the North American continent.</title>
        <authorList>
            <person name="Giordano R."/>
            <person name="Donthu R.K."/>
            <person name="Hernandez A.G."/>
            <person name="Wright C.L."/>
            <person name="Zimin A.V."/>
        </authorList>
    </citation>
    <scope>NUCLEOTIDE SEQUENCE [LARGE SCALE GENOMIC DNA]</scope>
    <source>
        <tissue evidence="4">Whole aphids</tissue>
    </source>
</reference>
<comment type="subcellular location">
    <subcellularLocation>
        <location evidence="2">Nucleus</location>
    </subcellularLocation>
</comment>
<dbReference type="GO" id="GO:0043565">
    <property type="term" value="F:sequence-specific DNA binding"/>
    <property type="evidence" value="ECO:0007669"/>
    <property type="project" value="InterPro"/>
</dbReference>
<organism evidence="4 5">
    <name type="scientific">Aphis glycines</name>
    <name type="common">Soybean aphid</name>
    <dbReference type="NCBI Taxonomy" id="307491"/>
    <lineage>
        <taxon>Eukaryota</taxon>
        <taxon>Metazoa</taxon>
        <taxon>Ecdysozoa</taxon>
        <taxon>Arthropoda</taxon>
        <taxon>Hexapoda</taxon>
        <taxon>Insecta</taxon>
        <taxon>Pterygota</taxon>
        <taxon>Neoptera</taxon>
        <taxon>Paraneoptera</taxon>
        <taxon>Hemiptera</taxon>
        <taxon>Sternorrhyncha</taxon>
        <taxon>Aphidomorpha</taxon>
        <taxon>Aphidoidea</taxon>
        <taxon>Aphididae</taxon>
        <taxon>Aphidini</taxon>
        <taxon>Aphis</taxon>
        <taxon>Aphis</taxon>
    </lineage>
</organism>
<dbReference type="InterPro" id="IPR036388">
    <property type="entry name" value="WH-like_DNA-bd_sf"/>
</dbReference>
<evidence type="ECO:0000313" key="5">
    <source>
        <dbReference type="Proteomes" id="UP000475862"/>
    </source>
</evidence>
<evidence type="ECO:0000256" key="2">
    <source>
        <dbReference type="PROSITE-ProRule" id="PRU00089"/>
    </source>
</evidence>
<dbReference type="InterPro" id="IPR001766">
    <property type="entry name" value="Fork_head_dom"/>
</dbReference>
<evidence type="ECO:0000256" key="1">
    <source>
        <dbReference type="ARBA" id="ARBA00023125"/>
    </source>
</evidence>
<keyword evidence="5" id="KW-1185">Reference proteome</keyword>
<name>A0A6G0U5V4_APHGL</name>
<feature type="domain" description="Fork-head" evidence="3">
    <location>
        <begin position="209"/>
        <end position="289"/>
    </location>
</feature>
<accession>A0A6G0U5V4</accession>
<dbReference type="Gene3D" id="1.10.10.10">
    <property type="entry name" value="Winged helix-like DNA-binding domain superfamily/Winged helix DNA-binding domain"/>
    <property type="match status" value="1"/>
</dbReference>
<dbReference type="SUPFAM" id="SSF46785">
    <property type="entry name" value="Winged helix' DNA-binding domain"/>
    <property type="match status" value="1"/>
</dbReference>
<comment type="caution">
    <text evidence="4">The sequence shown here is derived from an EMBL/GenBank/DDBJ whole genome shotgun (WGS) entry which is preliminary data.</text>
</comment>
<dbReference type="Proteomes" id="UP000475862">
    <property type="component" value="Unassembled WGS sequence"/>
</dbReference>
<dbReference type="EMBL" id="VYZN01000002">
    <property type="protein sequence ID" value="KAE9544454.1"/>
    <property type="molecule type" value="Genomic_DNA"/>
</dbReference>
<dbReference type="OrthoDB" id="6610644at2759"/>
<gene>
    <name evidence="4" type="ORF">AGLY_001633</name>
</gene>
<dbReference type="PROSITE" id="PS50039">
    <property type="entry name" value="FORK_HEAD_3"/>
    <property type="match status" value="1"/>
</dbReference>
<dbReference type="GO" id="GO:0005634">
    <property type="term" value="C:nucleus"/>
    <property type="evidence" value="ECO:0007669"/>
    <property type="project" value="UniProtKB-SubCell"/>
</dbReference>
<keyword evidence="1 2" id="KW-0238">DNA-binding</keyword>
<protein>
    <recommendedName>
        <fullName evidence="3">Fork-head domain-containing protein</fullName>
    </recommendedName>
</protein>
<sequence>MTKPFQENLNEKIIRKRKKSQKYMQNTKRRYDAMKEHNYFRDSKKKRSRWPNETVNFTEEITNDIDELDSSLDWFMDLSSSDEEEDLTDISLSLLLKRELEKDLKKKCKIKKSPNNLNSLHEDQPYDELNNNNNHNLLNISNDTSNIICENQLINDEKESNVVPLVSLTNDATIIQNPNITNGTESQSKLSGQSSKELVMSFDLLPNVSPPLQWKHLIYLAIKNSSTENVTCYDIERFIRYWFPYYNNRPYVKFINFILTCADSYFNRDYFSSNILPINMGKSSTWTVNSIYINALEENLMTIVENNEDEIKAAMTNPDKLSTILNGYNVFYLGLSKNL</sequence>
<dbReference type="GO" id="GO:0003700">
    <property type="term" value="F:DNA-binding transcription factor activity"/>
    <property type="evidence" value="ECO:0007669"/>
    <property type="project" value="InterPro"/>
</dbReference>
<dbReference type="InterPro" id="IPR036390">
    <property type="entry name" value="WH_DNA-bd_sf"/>
</dbReference>
<feature type="DNA-binding region" description="Fork-head" evidence="2">
    <location>
        <begin position="209"/>
        <end position="289"/>
    </location>
</feature>
<keyword evidence="2" id="KW-0539">Nucleus</keyword>
<proteinExistence type="predicted"/>
<evidence type="ECO:0000259" key="3">
    <source>
        <dbReference type="PROSITE" id="PS50039"/>
    </source>
</evidence>
<evidence type="ECO:0000313" key="4">
    <source>
        <dbReference type="EMBL" id="KAE9544454.1"/>
    </source>
</evidence>
<dbReference type="AlphaFoldDB" id="A0A6G0U5V4"/>